<dbReference type="OrthoDB" id="2735536at2759"/>
<keyword evidence="2" id="KW-1185">Reference proteome</keyword>
<dbReference type="AlphaFoldDB" id="A0A9P6BYJ9"/>
<dbReference type="EMBL" id="MU151601">
    <property type="protein sequence ID" value="KAF9442585.1"/>
    <property type="molecule type" value="Genomic_DNA"/>
</dbReference>
<gene>
    <name evidence="1" type="ORF">P691DRAFT_779323</name>
</gene>
<accession>A0A9P6BYJ9</accession>
<evidence type="ECO:0000313" key="1">
    <source>
        <dbReference type="EMBL" id="KAF9442585.1"/>
    </source>
</evidence>
<dbReference type="InterPro" id="IPR036291">
    <property type="entry name" value="NAD(P)-bd_dom_sf"/>
</dbReference>
<name>A0A9P6BYJ9_9AGAR</name>
<sequence length="157" mass="17514">MSRLFRRFNGGPAELNTSLKSWYNVIVADGPKSQELSYTSNAWVDVRDAALAHVLALQKEAAGGERIVFSAGSFVWQEWLDIVNTIQPYPLPNHSPTKGIPGLEKSHRIQYDTAKEKIFGIKFKTMGETSRGTLEDFAQKGWWWCSMNTTSCLGASA</sequence>
<organism evidence="1 2">
    <name type="scientific">Macrolepiota fuliginosa MF-IS2</name>
    <dbReference type="NCBI Taxonomy" id="1400762"/>
    <lineage>
        <taxon>Eukaryota</taxon>
        <taxon>Fungi</taxon>
        <taxon>Dikarya</taxon>
        <taxon>Basidiomycota</taxon>
        <taxon>Agaricomycotina</taxon>
        <taxon>Agaricomycetes</taxon>
        <taxon>Agaricomycetidae</taxon>
        <taxon>Agaricales</taxon>
        <taxon>Agaricineae</taxon>
        <taxon>Agaricaceae</taxon>
        <taxon>Macrolepiota</taxon>
    </lineage>
</organism>
<proteinExistence type="predicted"/>
<comment type="caution">
    <text evidence="1">The sequence shown here is derived from an EMBL/GenBank/DDBJ whole genome shotgun (WGS) entry which is preliminary data.</text>
</comment>
<dbReference type="Proteomes" id="UP000807342">
    <property type="component" value="Unassembled WGS sequence"/>
</dbReference>
<dbReference type="Gene3D" id="3.40.50.720">
    <property type="entry name" value="NAD(P)-binding Rossmann-like Domain"/>
    <property type="match status" value="1"/>
</dbReference>
<evidence type="ECO:0000313" key="2">
    <source>
        <dbReference type="Proteomes" id="UP000807342"/>
    </source>
</evidence>
<protein>
    <submittedName>
        <fullName evidence="1">Uncharacterized protein</fullName>
    </submittedName>
</protein>
<dbReference type="SUPFAM" id="SSF51735">
    <property type="entry name" value="NAD(P)-binding Rossmann-fold domains"/>
    <property type="match status" value="1"/>
</dbReference>
<reference evidence="1" key="1">
    <citation type="submission" date="2020-11" db="EMBL/GenBank/DDBJ databases">
        <authorList>
            <consortium name="DOE Joint Genome Institute"/>
            <person name="Ahrendt S."/>
            <person name="Riley R."/>
            <person name="Andreopoulos W."/>
            <person name="Labutti K."/>
            <person name="Pangilinan J."/>
            <person name="Ruiz-Duenas F.J."/>
            <person name="Barrasa J.M."/>
            <person name="Sanchez-Garcia M."/>
            <person name="Camarero S."/>
            <person name="Miyauchi S."/>
            <person name="Serrano A."/>
            <person name="Linde D."/>
            <person name="Babiker R."/>
            <person name="Drula E."/>
            <person name="Ayuso-Fernandez I."/>
            <person name="Pacheco R."/>
            <person name="Padilla G."/>
            <person name="Ferreira P."/>
            <person name="Barriuso J."/>
            <person name="Kellner H."/>
            <person name="Castanera R."/>
            <person name="Alfaro M."/>
            <person name="Ramirez L."/>
            <person name="Pisabarro A.G."/>
            <person name="Kuo A."/>
            <person name="Tritt A."/>
            <person name="Lipzen A."/>
            <person name="He G."/>
            <person name="Yan M."/>
            <person name="Ng V."/>
            <person name="Cullen D."/>
            <person name="Martin F."/>
            <person name="Rosso M.-N."/>
            <person name="Henrissat B."/>
            <person name="Hibbett D."/>
            <person name="Martinez A.T."/>
            <person name="Grigoriev I.V."/>
        </authorList>
    </citation>
    <scope>NUCLEOTIDE SEQUENCE</scope>
    <source>
        <strain evidence="1">MF-IS2</strain>
    </source>
</reference>